<evidence type="ECO:0000313" key="4">
    <source>
        <dbReference type="EMBL" id="MBC3804600.1"/>
    </source>
</evidence>
<feature type="domain" description="Pyruvate carboxyltransferase" evidence="3">
    <location>
        <begin position="6"/>
        <end position="253"/>
    </location>
</feature>
<evidence type="ECO:0000256" key="1">
    <source>
        <dbReference type="ARBA" id="ARBA00022679"/>
    </source>
</evidence>
<comment type="similarity">
    <text evidence="2">Belongs to the alpha-IPM synthase/homocitrate synthase family.</text>
</comment>
<gene>
    <name evidence="4" type="ORF">GH808_09170</name>
</gene>
<dbReference type="EMBL" id="WJBC01000012">
    <property type="protein sequence ID" value="MBC3804600.1"/>
    <property type="molecule type" value="Genomic_DNA"/>
</dbReference>
<sequence>MTIKQKYIVDTTLRDGEQSPGIAFTLKEKVAIARALDQLGVSRIEAGTPAMGKEECQAFEKIRLACRYARIIAWNRMNLDDIKSSISCGADIIHVCVPASDLLIREKLRKNRAEVLEQLTACADFVHSANKELTIGLEDASRADRDFIVRLTQRAIKLGASTLRISDTVGIMSPSAIKACINQIPAGIDLEIHAHNDLGMAVANSIQGLRSGAKYADATLFGIGERAGNCNLEHLLIATKGQLDFGIRLDDLRLLQEILSPVIFKNRHTVHSFPSSLLAR</sequence>
<dbReference type="InterPro" id="IPR002034">
    <property type="entry name" value="AIPM/Hcit_synth_CS"/>
</dbReference>
<keyword evidence="5" id="KW-1185">Reference proteome</keyword>
<dbReference type="PROSITE" id="PS00816">
    <property type="entry name" value="AIPM_HOMOCIT_SYNTH_2"/>
    <property type="match status" value="1"/>
</dbReference>
<evidence type="ECO:0000256" key="2">
    <source>
        <dbReference type="RuleBase" id="RU003523"/>
    </source>
</evidence>
<evidence type="ECO:0000313" key="5">
    <source>
        <dbReference type="Proteomes" id="UP000603234"/>
    </source>
</evidence>
<dbReference type="InterPro" id="IPR013785">
    <property type="entry name" value="Aldolase_TIM"/>
</dbReference>
<keyword evidence="1 2" id="KW-0808">Transferase</keyword>
<dbReference type="InterPro" id="IPR000891">
    <property type="entry name" value="PYR_CT"/>
</dbReference>
<proteinExistence type="inferred from homology"/>
<dbReference type="PROSITE" id="PS50991">
    <property type="entry name" value="PYR_CT"/>
    <property type="match status" value="1"/>
</dbReference>
<protein>
    <submittedName>
        <fullName evidence="4">Homocitrate synthase</fullName>
    </submittedName>
</protein>
<dbReference type="RefSeq" id="WP_186842487.1">
    <property type="nucleotide sequence ID" value="NZ_WJBC01000012.1"/>
</dbReference>
<dbReference type="PANTHER" id="PTHR42880:SF1">
    <property type="entry name" value="ISOPROPYLMALATE_HOMOCITRATE_CITRAMALATE SYNTHASE FAMILY PROTEIN"/>
    <property type="match status" value="1"/>
</dbReference>
<dbReference type="SUPFAM" id="SSF51569">
    <property type="entry name" value="Aldolase"/>
    <property type="match status" value="1"/>
</dbReference>
<dbReference type="PROSITE" id="PS00815">
    <property type="entry name" value="AIPM_HOMOCIT_SYNTH_1"/>
    <property type="match status" value="1"/>
</dbReference>
<name>A0ABR6WVN4_9FIRM</name>
<dbReference type="Pfam" id="PF00682">
    <property type="entry name" value="HMGL-like"/>
    <property type="match status" value="1"/>
</dbReference>
<comment type="caution">
    <text evidence="4">The sequence shown here is derived from an EMBL/GenBank/DDBJ whole genome shotgun (WGS) entry which is preliminary data.</text>
</comment>
<evidence type="ECO:0000259" key="3">
    <source>
        <dbReference type="PROSITE" id="PS50991"/>
    </source>
</evidence>
<organism evidence="4 5">
    <name type="scientific">Acetobacterium fimetarium</name>
    <dbReference type="NCBI Taxonomy" id="52691"/>
    <lineage>
        <taxon>Bacteria</taxon>
        <taxon>Bacillati</taxon>
        <taxon>Bacillota</taxon>
        <taxon>Clostridia</taxon>
        <taxon>Eubacteriales</taxon>
        <taxon>Eubacteriaceae</taxon>
        <taxon>Acetobacterium</taxon>
    </lineage>
</organism>
<reference evidence="4 5" key="1">
    <citation type="journal article" date="2020" name="mSystems">
        <title>Defining Genomic and Predicted Metabolic Features of the Acetobacterium Genus.</title>
        <authorList>
            <person name="Ross D.E."/>
            <person name="Marshall C.W."/>
            <person name="Gulliver D."/>
            <person name="May H.D."/>
            <person name="Norman R.S."/>
        </authorList>
    </citation>
    <scope>NUCLEOTIDE SEQUENCE [LARGE SCALE GENOMIC DNA]</scope>
    <source>
        <strain evidence="4 5">DSM 8238</strain>
    </source>
</reference>
<dbReference type="Gene3D" id="3.20.20.70">
    <property type="entry name" value="Aldolase class I"/>
    <property type="match status" value="1"/>
</dbReference>
<dbReference type="PANTHER" id="PTHR42880">
    <property type="entry name" value="HOMOCITRATE SYNTHASE"/>
    <property type="match status" value="1"/>
</dbReference>
<dbReference type="Proteomes" id="UP000603234">
    <property type="component" value="Unassembled WGS sequence"/>
</dbReference>
<accession>A0ABR6WVN4</accession>